<dbReference type="EMBL" id="JACEIK010020220">
    <property type="protein sequence ID" value="MCE5166216.1"/>
    <property type="molecule type" value="Genomic_DNA"/>
</dbReference>
<keyword evidence="2" id="KW-1185">Reference proteome</keyword>
<dbReference type="PANTHER" id="PTHR33233:SF14">
    <property type="entry name" value="ENDONUCLEASE_EXONUCLEASE_PHOSPHATASE"/>
    <property type="match status" value="1"/>
</dbReference>
<dbReference type="PANTHER" id="PTHR33233">
    <property type="entry name" value="ENDONUCLEASE/EXONUCLEASE/PHOSPHATASE"/>
    <property type="match status" value="1"/>
</dbReference>
<proteinExistence type="predicted"/>
<evidence type="ECO:0000313" key="2">
    <source>
        <dbReference type="Proteomes" id="UP000823775"/>
    </source>
</evidence>
<sequence length="255" mass="28152">MASGRPCKDGRKAQTQNIKLLEEFGRDLAIASSQSLKCAMTTTKGAVKTLDNSLTIEDPTSKGIVKTPANSLTIDAPIAAKAARPAANVETPWDKAQLVRHPLYQMGRIQDGEKVSQLQKDDIYKEIEKWKYAIILHVFGDTPSIGAVDRFIAAVGKPFVKPKIFSHNDGCTSRLERISFARLLIKVDISKILPGKMSRTRTRRVQNLEKMWMDGCAWKSTGKNGKIVGDKDHVVTTNGCDLLWDMLLGDAMLPS</sequence>
<organism evidence="1 2">
    <name type="scientific">Datura stramonium</name>
    <name type="common">Jimsonweed</name>
    <name type="synonym">Common thornapple</name>
    <dbReference type="NCBI Taxonomy" id="4076"/>
    <lineage>
        <taxon>Eukaryota</taxon>
        <taxon>Viridiplantae</taxon>
        <taxon>Streptophyta</taxon>
        <taxon>Embryophyta</taxon>
        <taxon>Tracheophyta</taxon>
        <taxon>Spermatophyta</taxon>
        <taxon>Magnoliopsida</taxon>
        <taxon>eudicotyledons</taxon>
        <taxon>Gunneridae</taxon>
        <taxon>Pentapetalae</taxon>
        <taxon>asterids</taxon>
        <taxon>lamiids</taxon>
        <taxon>Solanales</taxon>
        <taxon>Solanaceae</taxon>
        <taxon>Solanoideae</taxon>
        <taxon>Datureae</taxon>
        <taxon>Datura</taxon>
    </lineage>
</organism>
<comment type="caution">
    <text evidence="1">The sequence shown here is derived from an EMBL/GenBank/DDBJ whole genome shotgun (WGS) entry which is preliminary data.</text>
</comment>
<evidence type="ECO:0000313" key="1">
    <source>
        <dbReference type="EMBL" id="MCE5166216.1"/>
    </source>
</evidence>
<reference evidence="1 2" key="1">
    <citation type="journal article" date="2021" name="BMC Genomics">
        <title>Datura genome reveals duplications of psychoactive alkaloid biosynthetic genes and high mutation rate following tissue culture.</title>
        <authorList>
            <person name="Rajewski A."/>
            <person name="Carter-House D."/>
            <person name="Stajich J."/>
            <person name="Litt A."/>
        </authorList>
    </citation>
    <scope>NUCLEOTIDE SEQUENCE [LARGE SCALE GENOMIC DNA]</scope>
    <source>
        <strain evidence="1">AR-01</strain>
    </source>
</reference>
<accession>A0ABS8Y450</accession>
<name>A0ABS8Y450_DATST</name>
<protein>
    <submittedName>
        <fullName evidence="1">Uncharacterized protein</fullName>
    </submittedName>
</protein>
<dbReference type="Proteomes" id="UP000823775">
    <property type="component" value="Unassembled WGS sequence"/>
</dbReference>
<gene>
    <name evidence="1" type="ORF">HAX54_015914</name>
</gene>